<evidence type="ECO:0000313" key="1">
    <source>
        <dbReference type="EMBL" id="KAK2718299.1"/>
    </source>
</evidence>
<accession>A0AA88I1C9</accession>
<sequence length="151" mass="16825">MSVELRKEHLPVITSFYGREQLLAVPKLKSSSGKHQAKAISTALFDCNLLDNLQIMCCDTTASNTGCFNGACAILEQSLGRELLLFACRHKGYESVLQAVFEAKIKQIASSPDILMFKKFRENWNNIDSSDIKPYLKFVTGRVAKTSSKLC</sequence>
<comment type="caution">
    <text evidence="1">The sequence shown here is derived from an EMBL/GenBank/DDBJ whole genome shotgun (WGS) entry which is preliminary data.</text>
</comment>
<dbReference type="AlphaFoldDB" id="A0AA88I1C9"/>
<gene>
    <name evidence="1" type="ORF">QYM36_005563</name>
</gene>
<dbReference type="Proteomes" id="UP001187531">
    <property type="component" value="Unassembled WGS sequence"/>
</dbReference>
<reference evidence="1" key="1">
    <citation type="submission" date="2023-07" db="EMBL/GenBank/DDBJ databases">
        <title>Chromosome-level genome assembly of Artemia franciscana.</title>
        <authorList>
            <person name="Jo E."/>
        </authorList>
    </citation>
    <scope>NUCLEOTIDE SEQUENCE</scope>
    <source>
        <tissue evidence="1">Whole body</tissue>
    </source>
</reference>
<name>A0AA88I1C9_ARTSF</name>
<keyword evidence="2" id="KW-1185">Reference proteome</keyword>
<organism evidence="1 2">
    <name type="scientific">Artemia franciscana</name>
    <name type="common">Brine shrimp</name>
    <name type="synonym">Artemia sanfranciscana</name>
    <dbReference type="NCBI Taxonomy" id="6661"/>
    <lineage>
        <taxon>Eukaryota</taxon>
        <taxon>Metazoa</taxon>
        <taxon>Ecdysozoa</taxon>
        <taxon>Arthropoda</taxon>
        <taxon>Crustacea</taxon>
        <taxon>Branchiopoda</taxon>
        <taxon>Anostraca</taxon>
        <taxon>Artemiidae</taxon>
        <taxon>Artemia</taxon>
    </lineage>
</organism>
<protein>
    <submittedName>
        <fullName evidence="1">Uncharacterized protein</fullName>
    </submittedName>
</protein>
<dbReference type="EMBL" id="JAVRJZ010000009">
    <property type="protein sequence ID" value="KAK2718299.1"/>
    <property type="molecule type" value="Genomic_DNA"/>
</dbReference>
<proteinExistence type="predicted"/>
<evidence type="ECO:0000313" key="2">
    <source>
        <dbReference type="Proteomes" id="UP001187531"/>
    </source>
</evidence>